<feature type="transmembrane region" description="Helical" evidence="2">
    <location>
        <begin position="124"/>
        <end position="146"/>
    </location>
</feature>
<dbReference type="RefSeq" id="WP_088749801.1">
    <property type="nucleotide sequence ID" value="NZ_NJGU01000001.1"/>
</dbReference>
<dbReference type="InterPro" id="IPR043502">
    <property type="entry name" value="DNA/RNA_pol_sf"/>
</dbReference>
<proteinExistence type="predicted"/>
<name>A0A246WUI3_9BURK</name>
<keyword evidence="2" id="KW-0472">Membrane</keyword>
<keyword evidence="2" id="KW-1133">Transmembrane helix</keyword>
<accession>A0A246WUI3</accession>
<dbReference type="InterPro" id="IPR050356">
    <property type="entry name" value="SulA_CellDiv_inhibitor"/>
</dbReference>
<comment type="caution">
    <text evidence="4">The sequence shown here is derived from an EMBL/GenBank/DDBJ whole genome shotgun (WGS) entry which is preliminary data.</text>
</comment>
<keyword evidence="2" id="KW-0812">Transmembrane</keyword>
<evidence type="ECO:0000313" key="5">
    <source>
        <dbReference type="Proteomes" id="UP000197596"/>
    </source>
</evidence>
<dbReference type="InterPro" id="IPR001126">
    <property type="entry name" value="UmuC"/>
</dbReference>
<evidence type="ECO:0000259" key="3">
    <source>
        <dbReference type="Pfam" id="PF00817"/>
    </source>
</evidence>
<protein>
    <submittedName>
        <fullName evidence="4">DNA polymerase</fullName>
    </submittedName>
</protein>
<dbReference type="AlphaFoldDB" id="A0A246WUI3"/>
<reference evidence="4 5" key="1">
    <citation type="submission" date="2017-06" db="EMBL/GenBank/DDBJ databases">
        <title>Herbaspirillum phytohormonus sp. nov., isolated from the root nodule of Robinia pseudoacacia in lead-zinc mine.</title>
        <authorList>
            <person name="Fan M."/>
            <person name="Lin Y."/>
        </authorList>
    </citation>
    <scope>NUCLEOTIDE SEQUENCE [LARGE SCALE GENOMIC DNA]</scope>
    <source>
        <strain evidence="4 5">HZ10</strain>
    </source>
</reference>
<keyword evidence="1" id="KW-0227">DNA damage</keyword>
<dbReference type="CDD" id="cd03468">
    <property type="entry name" value="PolY_like"/>
    <property type="match status" value="1"/>
</dbReference>
<gene>
    <name evidence="4" type="ORF">CEJ42_01105</name>
</gene>
<dbReference type="SUPFAM" id="SSF56672">
    <property type="entry name" value="DNA/RNA polymerases"/>
    <property type="match status" value="1"/>
</dbReference>
<organism evidence="4 5">
    <name type="scientific">Herbaspirillum robiniae</name>
    <dbReference type="NCBI Taxonomy" id="2014887"/>
    <lineage>
        <taxon>Bacteria</taxon>
        <taxon>Pseudomonadati</taxon>
        <taxon>Pseudomonadota</taxon>
        <taxon>Betaproteobacteria</taxon>
        <taxon>Burkholderiales</taxon>
        <taxon>Oxalobacteraceae</taxon>
        <taxon>Herbaspirillum</taxon>
    </lineage>
</organism>
<dbReference type="EMBL" id="NJGU01000001">
    <property type="protein sequence ID" value="OWY30707.1"/>
    <property type="molecule type" value="Genomic_DNA"/>
</dbReference>
<evidence type="ECO:0000313" key="4">
    <source>
        <dbReference type="EMBL" id="OWY30707.1"/>
    </source>
</evidence>
<dbReference type="PANTHER" id="PTHR35369:SF2">
    <property type="entry name" value="BLR3025 PROTEIN"/>
    <property type="match status" value="1"/>
</dbReference>
<dbReference type="Gene3D" id="3.40.1170.60">
    <property type="match status" value="1"/>
</dbReference>
<sequence>MSLWIAVHLPLLQLEAFRPNWLGEAPAVVFERDRVSAVSARARAAGVHEGMRRGGAQLRCPHAHWHERDPLRETALLDEAALALLQYTPQVTLAEDACVLLDVGASLRLFGGIRALCRKVRITIARLGLSAVLSCGVTAAGAWMLARYGYVRTVRATSMWRRLDRLPVALLTAARPYLEWLHGLGVRRLGELRRLPRPGLQRRCGKAVLETMDQAYGEALELHNWIEAPPSFCARAELPDRIDHTDILVTYAQRLLAQLAGWLAARQLAVKQLRLLLEHERGRQAVPPTELVLALSVPAWQEEHLHALIKEKLSRSSLPAPAIAMSLAAGALEAMEPASELLFPEPGGSAEDHHRLIELLVARLGPEQVLQAAPRADHRPEVANRWCGVMQDAGALSAPLPADAGRLPPRPLWLLDEPVPLRLQRHKPWYRTPLEFASPPERIEAGWWEGRPVTRDYFTVHDAHHVYYWIFRQWTGGEQPDQEPQWFLHGLFG</sequence>
<evidence type="ECO:0000256" key="2">
    <source>
        <dbReference type="SAM" id="Phobius"/>
    </source>
</evidence>
<feature type="domain" description="UmuC" evidence="3">
    <location>
        <begin position="21"/>
        <end position="145"/>
    </location>
</feature>
<dbReference type="PANTHER" id="PTHR35369">
    <property type="entry name" value="BLR3025 PROTEIN-RELATED"/>
    <property type="match status" value="1"/>
</dbReference>
<evidence type="ECO:0000256" key="1">
    <source>
        <dbReference type="ARBA" id="ARBA00022763"/>
    </source>
</evidence>
<dbReference type="Proteomes" id="UP000197596">
    <property type="component" value="Unassembled WGS sequence"/>
</dbReference>
<dbReference type="Pfam" id="PF00817">
    <property type="entry name" value="IMS"/>
    <property type="match status" value="1"/>
</dbReference>
<dbReference type="GO" id="GO:0006281">
    <property type="term" value="P:DNA repair"/>
    <property type="evidence" value="ECO:0007669"/>
    <property type="project" value="InterPro"/>
</dbReference>